<dbReference type="InterPro" id="IPR008283">
    <property type="entry name" value="Peptidase_M17_N"/>
</dbReference>
<dbReference type="SUPFAM" id="SSF53187">
    <property type="entry name" value="Zn-dependent exopeptidases"/>
    <property type="match status" value="1"/>
</dbReference>
<evidence type="ECO:0000313" key="7">
    <source>
        <dbReference type="EMBL" id="PIQ87009.1"/>
    </source>
</evidence>
<dbReference type="GO" id="GO:0005737">
    <property type="term" value="C:cytoplasm"/>
    <property type="evidence" value="ECO:0007669"/>
    <property type="project" value="InterPro"/>
</dbReference>
<evidence type="ECO:0000313" key="8">
    <source>
        <dbReference type="Proteomes" id="UP000230859"/>
    </source>
</evidence>
<evidence type="ECO:0000256" key="1">
    <source>
        <dbReference type="ARBA" id="ARBA00009528"/>
    </source>
</evidence>
<organism evidence="7 8">
    <name type="scientific">Candidatus Abzuiibacterium crystallinum</name>
    <dbReference type="NCBI Taxonomy" id="1974748"/>
    <lineage>
        <taxon>Bacteria</taxon>
        <taxon>Pseudomonadati</taxon>
        <taxon>Candidatus Omnitrophota</taxon>
        <taxon>Candidatus Abzuiibacterium</taxon>
    </lineage>
</organism>
<accession>A0A2H0LRE1</accession>
<dbReference type="PRINTS" id="PR00481">
    <property type="entry name" value="LAMNOPPTDASE"/>
</dbReference>
<reference evidence="7 8" key="1">
    <citation type="submission" date="2017-09" db="EMBL/GenBank/DDBJ databases">
        <title>Depth-based differentiation of microbial function through sediment-hosted aquifers and enrichment of novel symbionts in the deep terrestrial subsurface.</title>
        <authorList>
            <person name="Probst A.J."/>
            <person name="Ladd B."/>
            <person name="Jarett J.K."/>
            <person name="Geller-Mcgrath D.E."/>
            <person name="Sieber C.M."/>
            <person name="Emerson J.B."/>
            <person name="Anantharaman K."/>
            <person name="Thomas B.C."/>
            <person name="Malmstrom R."/>
            <person name="Stieglmeier M."/>
            <person name="Klingl A."/>
            <person name="Woyke T."/>
            <person name="Ryan C.M."/>
            <person name="Banfield J.F."/>
        </authorList>
    </citation>
    <scope>NUCLEOTIDE SEQUENCE [LARGE SCALE GENOMIC DNA]</scope>
    <source>
        <strain evidence="7">CG11_big_fil_rev_8_21_14_0_20_45_26</strain>
    </source>
</reference>
<dbReference type="PANTHER" id="PTHR11963">
    <property type="entry name" value="LEUCINE AMINOPEPTIDASE-RELATED"/>
    <property type="match status" value="1"/>
</dbReference>
<keyword evidence="5" id="KW-0464">Manganese</keyword>
<evidence type="ECO:0000256" key="5">
    <source>
        <dbReference type="ARBA" id="ARBA00023211"/>
    </source>
</evidence>
<dbReference type="Gene3D" id="3.40.630.10">
    <property type="entry name" value="Zn peptidases"/>
    <property type="match status" value="1"/>
</dbReference>
<dbReference type="EMBL" id="PCVY01000022">
    <property type="protein sequence ID" value="PIQ87009.1"/>
    <property type="molecule type" value="Genomic_DNA"/>
</dbReference>
<dbReference type="InterPro" id="IPR000819">
    <property type="entry name" value="Peptidase_M17_C"/>
</dbReference>
<name>A0A2H0LRE1_9BACT</name>
<dbReference type="AlphaFoldDB" id="A0A2H0LRE1"/>
<dbReference type="GO" id="GO:0006508">
    <property type="term" value="P:proteolysis"/>
    <property type="evidence" value="ECO:0007669"/>
    <property type="project" value="UniProtKB-KW"/>
</dbReference>
<evidence type="ECO:0000259" key="6">
    <source>
        <dbReference type="PROSITE" id="PS00631"/>
    </source>
</evidence>
<sequence>MEIKASFIDQKRARANFFILGLFDGDKSAPKSLSMLDSAAHHVLQESLQKKRFTGKPGAKLPIYGTSQFKSTDDLLVVGLGKREQFSTEKLRRTAGGFLSQAKCQRAGQVAVLMDSFVGGSVRWQDAFEAVSDALGLADYVFDRYKSKPKDEPKKEIQTVELIYGKKDQRKTAELALERTEIISRAVTFTRNLANEPANVMTPRAFAEEARKMASKQKLKITVFKEPDLKRMKMVGILAVCQGSVERPHMVVLEYGTPYKSKGTLALVGKGVCFDTGGISIKPSKAMEEMKYDMCGAAAVTGIMHAIAELKPKRHIVAVAPLVENMPSGSAQRPGDIITYRNGKSAEVINTDAEGRLILADALLYACETYKPQALVDFATLTGACLVALADKASGLLGNDPVLINRIRKAGEQTGERCWELPMWEDFDDMIKGHHSDILNVGSGGGGTITAA</sequence>
<dbReference type="Pfam" id="PF02789">
    <property type="entry name" value="Peptidase_M17_N"/>
    <property type="match status" value="1"/>
</dbReference>
<keyword evidence="2 7" id="KW-0031">Aminopeptidase</keyword>
<comment type="caution">
    <text evidence="7">The sequence shown here is derived from an EMBL/GenBank/DDBJ whole genome shotgun (WGS) entry which is preliminary data.</text>
</comment>
<keyword evidence="3" id="KW-0645">Protease</keyword>
<keyword evidence="4" id="KW-0378">Hydrolase</keyword>
<dbReference type="SUPFAM" id="SSF52949">
    <property type="entry name" value="Macro domain-like"/>
    <property type="match status" value="1"/>
</dbReference>
<feature type="domain" description="Cytosol aminopeptidase" evidence="6">
    <location>
        <begin position="350"/>
        <end position="357"/>
    </location>
</feature>
<gene>
    <name evidence="7" type="ORF">COV74_02370</name>
</gene>
<protein>
    <submittedName>
        <fullName evidence="7">Leucyl aminopeptidase</fullName>
    </submittedName>
</protein>
<dbReference type="CDD" id="cd00433">
    <property type="entry name" value="Peptidase_M17"/>
    <property type="match status" value="1"/>
</dbReference>
<feature type="non-terminal residue" evidence="7">
    <location>
        <position position="452"/>
    </location>
</feature>
<evidence type="ECO:0000256" key="3">
    <source>
        <dbReference type="ARBA" id="ARBA00022670"/>
    </source>
</evidence>
<dbReference type="InterPro" id="IPR011356">
    <property type="entry name" value="Leucine_aapep/pepB"/>
</dbReference>
<evidence type="ECO:0000256" key="4">
    <source>
        <dbReference type="ARBA" id="ARBA00022801"/>
    </source>
</evidence>
<dbReference type="PANTHER" id="PTHR11963:SF23">
    <property type="entry name" value="CYTOSOL AMINOPEPTIDASE"/>
    <property type="match status" value="1"/>
</dbReference>
<comment type="similarity">
    <text evidence="1">Belongs to the peptidase M17 family.</text>
</comment>
<dbReference type="Gene3D" id="3.40.220.10">
    <property type="entry name" value="Leucine Aminopeptidase, subunit E, domain 1"/>
    <property type="match status" value="1"/>
</dbReference>
<dbReference type="GO" id="GO:0030145">
    <property type="term" value="F:manganese ion binding"/>
    <property type="evidence" value="ECO:0007669"/>
    <property type="project" value="InterPro"/>
</dbReference>
<dbReference type="InterPro" id="IPR043472">
    <property type="entry name" value="Macro_dom-like"/>
</dbReference>
<dbReference type="Pfam" id="PF00883">
    <property type="entry name" value="Peptidase_M17"/>
    <property type="match status" value="1"/>
</dbReference>
<dbReference type="PROSITE" id="PS00631">
    <property type="entry name" value="CYTOSOL_AP"/>
    <property type="match status" value="1"/>
</dbReference>
<dbReference type="Proteomes" id="UP000230859">
    <property type="component" value="Unassembled WGS sequence"/>
</dbReference>
<dbReference type="GO" id="GO:0070006">
    <property type="term" value="F:metalloaminopeptidase activity"/>
    <property type="evidence" value="ECO:0007669"/>
    <property type="project" value="InterPro"/>
</dbReference>
<proteinExistence type="inferred from homology"/>
<evidence type="ECO:0000256" key="2">
    <source>
        <dbReference type="ARBA" id="ARBA00022438"/>
    </source>
</evidence>